<reference evidence="1" key="1">
    <citation type="journal article" date="2021" name="Proc. Natl. Acad. Sci. U.S.A.">
        <title>A Catalog of Tens of Thousands of Viruses from Human Metagenomes Reveals Hidden Associations with Chronic Diseases.</title>
        <authorList>
            <person name="Tisza M.J."/>
            <person name="Buck C.B."/>
        </authorList>
    </citation>
    <scope>NUCLEOTIDE SEQUENCE</scope>
    <source>
        <strain evidence="1">Ctesc4</strain>
    </source>
</reference>
<proteinExistence type="predicted"/>
<protein>
    <submittedName>
        <fullName evidence="1">Uncharacterized protein</fullName>
    </submittedName>
</protein>
<accession>A0A8S5TCV6</accession>
<sequence>MTRADDERAAVDEIRENPIKVIRRLFGEGGRLMHPMFIHIGADDMPLIVGVQVSDRVYLIVNAWRRGSQSYRQVTCEAYYDAPSDGGTGWVLGLVGHCGEVACEGSPETVRDLAVGDATRQWAYMMNYYTNSRYADEEYAWFFPMGMENAEQFKGLVLHADTDWNK</sequence>
<organism evidence="1">
    <name type="scientific">Phage sp. ctesc4</name>
    <dbReference type="NCBI Taxonomy" id="2828008"/>
    <lineage>
        <taxon>Viruses</taxon>
    </lineage>
</organism>
<dbReference type="EMBL" id="BK032802">
    <property type="protein sequence ID" value="DAF61094.1"/>
    <property type="molecule type" value="Genomic_DNA"/>
</dbReference>
<name>A0A8S5TCV6_9VIRU</name>
<evidence type="ECO:0000313" key="1">
    <source>
        <dbReference type="EMBL" id="DAF61094.1"/>
    </source>
</evidence>